<keyword evidence="1" id="KW-0732">Signal</keyword>
<dbReference type="Proteomes" id="UP000623307">
    <property type="component" value="Chromosome 1"/>
</dbReference>
<feature type="signal peptide" evidence="1">
    <location>
        <begin position="1"/>
        <end position="32"/>
    </location>
</feature>
<reference evidence="4" key="1">
    <citation type="submission" date="2018-01" db="EMBL/GenBank/DDBJ databases">
        <authorList>
            <person name="Clerissi C."/>
        </authorList>
    </citation>
    <scope>NUCLEOTIDE SEQUENCE</scope>
    <source>
        <strain evidence="4">Cupriavidus oxalaticus LMG 2235</strain>
    </source>
</reference>
<evidence type="ECO:0000313" key="5">
    <source>
        <dbReference type="Proteomes" id="UP000325743"/>
    </source>
</evidence>
<dbReference type="EMBL" id="OGUS01000139">
    <property type="protein sequence ID" value="SPC20779.1"/>
    <property type="molecule type" value="Genomic_DNA"/>
</dbReference>
<dbReference type="Proteomes" id="UP000256862">
    <property type="component" value="Plasmid CO2235_mp"/>
</dbReference>
<dbReference type="EMBL" id="CP069811">
    <property type="protein sequence ID" value="QRQ91159.1"/>
    <property type="molecule type" value="Genomic_DNA"/>
</dbReference>
<evidence type="ECO:0000313" key="6">
    <source>
        <dbReference type="Proteomes" id="UP000623307"/>
    </source>
</evidence>
<feature type="chain" id="PRO_5044585798" evidence="1">
    <location>
        <begin position="33"/>
        <end position="97"/>
    </location>
</feature>
<evidence type="ECO:0000313" key="3">
    <source>
        <dbReference type="EMBL" id="QRQ91159.1"/>
    </source>
</evidence>
<organism evidence="4">
    <name type="scientific">Cupriavidus oxalaticus</name>
    <dbReference type="NCBI Taxonomy" id="96344"/>
    <lineage>
        <taxon>Bacteria</taxon>
        <taxon>Pseudomonadati</taxon>
        <taxon>Pseudomonadota</taxon>
        <taxon>Betaproteobacteria</taxon>
        <taxon>Burkholderiales</taxon>
        <taxon>Burkholderiaceae</taxon>
        <taxon>Cupriavidus</taxon>
    </lineage>
</organism>
<keyword evidence="6" id="KW-1185">Reference proteome</keyword>
<evidence type="ECO:0000313" key="2">
    <source>
        <dbReference type="EMBL" id="QEZ43841.1"/>
    </source>
</evidence>
<evidence type="ECO:0000256" key="1">
    <source>
        <dbReference type="SAM" id="SignalP"/>
    </source>
</evidence>
<evidence type="ECO:0000313" key="4">
    <source>
        <dbReference type="EMBL" id="SPC20779.1"/>
    </source>
</evidence>
<dbReference type="Proteomes" id="UP000325743">
    <property type="component" value="Chromosome 1"/>
</dbReference>
<proteinExistence type="predicted"/>
<dbReference type="GeneID" id="303490079"/>
<dbReference type="EMBL" id="CP032518">
    <property type="protein sequence ID" value="QEZ43841.1"/>
    <property type="molecule type" value="Genomic_DNA"/>
</dbReference>
<accession>A0A375GIT6</accession>
<reference evidence="2 5" key="2">
    <citation type="submission" date="2018-09" db="EMBL/GenBank/DDBJ databases">
        <title>Complete genome sequence of Cupriavidus oxalaticus T2, a bacterium capable of phenol tolerance and degradation.</title>
        <authorList>
            <person name="Yan J."/>
        </authorList>
    </citation>
    <scope>NUCLEOTIDE SEQUENCE [LARGE SCALE GENOMIC DNA]</scope>
    <source>
        <strain evidence="2 5">T2</strain>
    </source>
</reference>
<name>A0A375GIT6_9BURK</name>
<dbReference type="RefSeq" id="WP_063237429.1">
    <property type="nucleotide sequence ID" value="NZ_CP032518.1"/>
</dbReference>
<dbReference type="AlphaFoldDB" id="A0A375GIT6"/>
<gene>
    <name evidence="4" type="ORF">CO2235_MP40135</name>
    <name evidence="2" type="ORF">D2917_06060</name>
    <name evidence="3" type="ORF">JTE92_11120</name>
</gene>
<protein>
    <submittedName>
        <fullName evidence="4">Uncharacterized protein</fullName>
    </submittedName>
</protein>
<sequence>MTSRFSKFPRIPRFLGAAAGTLVLLASSQAFASTVVVAPASVYVRPQAVVVAPPPKVVVKPAPKVVVASAPLPTVVVKATQLPRNVYVASRPVYLVR</sequence>
<reference evidence="3 6" key="3">
    <citation type="submission" date="2021-02" db="EMBL/GenBank/DDBJ databases">
        <title>Complete Genome Sequence of Cupriavidus oxalaticus Strain Ox1, a Soil Oxalate-Degrading Species.</title>
        <authorList>
            <person name="Palmieri F."/>
            <person name="Udriet P."/>
            <person name="Deuasquier M."/>
            <person name="Beaudoing E."/>
            <person name="Johnson S.L."/>
            <person name="Davenport K.W."/>
            <person name="Chain P.S."/>
            <person name="Bindschedler S."/>
            <person name="Junier P."/>
        </authorList>
    </citation>
    <scope>NUCLEOTIDE SEQUENCE [LARGE SCALE GENOMIC DNA]</scope>
    <source>
        <strain evidence="3 6">Ox1</strain>
    </source>
</reference>